<feature type="domain" description="DUF4774" evidence="1">
    <location>
        <begin position="315"/>
        <end position="366"/>
    </location>
</feature>
<gene>
    <name evidence="2" type="ORF">AAG570_008755</name>
</gene>
<organism evidence="2 3">
    <name type="scientific">Ranatra chinensis</name>
    <dbReference type="NCBI Taxonomy" id="642074"/>
    <lineage>
        <taxon>Eukaryota</taxon>
        <taxon>Metazoa</taxon>
        <taxon>Ecdysozoa</taxon>
        <taxon>Arthropoda</taxon>
        <taxon>Hexapoda</taxon>
        <taxon>Insecta</taxon>
        <taxon>Pterygota</taxon>
        <taxon>Neoptera</taxon>
        <taxon>Paraneoptera</taxon>
        <taxon>Hemiptera</taxon>
        <taxon>Heteroptera</taxon>
        <taxon>Panheteroptera</taxon>
        <taxon>Nepomorpha</taxon>
        <taxon>Nepidae</taxon>
        <taxon>Ranatrinae</taxon>
        <taxon>Ranatra</taxon>
    </lineage>
</organism>
<protein>
    <recommendedName>
        <fullName evidence="1">DUF4774 domain-containing protein</fullName>
    </recommendedName>
</protein>
<accession>A0ABD0YRS9</accession>
<comment type="caution">
    <text evidence="2">The sequence shown here is derived from an EMBL/GenBank/DDBJ whole genome shotgun (WGS) entry which is preliminary data.</text>
</comment>
<dbReference type="EMBL" id="JBFDAA010000003">
    <property type="protein sequence ID" value="KAL1138693.1"/>
    <property type="molecule type" value="Genomic_DNA"/>
</dbReference>
<evidence type="ECO:0000259" key="1">
    <source>
        <dbReference type="Pfam" id="PF15999"/>
    </source>
</evidence>
<dbReference type="AlphaFoldDB" id="A0ABD0YRS9"/>
<dbReference type="InterPro" id="IPR031942">
    <property type="entry name" value="DUF4774"/>
</dbReference>
<sequence>MARNCGGLDPLEGAIGTKKKEGGRREEQVCVLKANFASHLSVVGSGRQAQRIEERFFGRYTAIDNLCMALIPANSWTSLGAAFGPFAIYIHQACQFDTGESITSVRLSAMLLLLATIVVDGRPEGNARKSEVRGVKRAQTLDPASLPKLNDKDENNLKREAKESQTLINGGIIPVKLIYGSNDEETFVTAIQNEVLKNLLSSGFPPIRRSDISENLQFTYPYQNNFGRRLQRLSRTGSAGAPLWRIIQFSPHSTFPGKAKSRTKRGIAQGIKEGIKQGIKQGIKLGVKEGQPSPPWVEPELGPSNAGNSGPQIMRLKVRNGGVAIAGPGGIATAGSGGTAIVGPGGTAYTSSDGIAVVGPGGKLIHVPNANFKTTPVVMARTGSTMSTRQKLASAKVVATGPVVYYPGAERL</sequence>
<keyword evidence="3" id="KW-1185">Reference proteome</keyword>
<name>A0ABD0YRS9_9HEMI</name>
<reference evidence="2 3" key="1">
    <citation type="submission" date="2024-07" db="EMBL/GenBank/DDBJ databases">
        <title>Chromosome-level genome assembly of the water stick insect Ranatra chinensis (Heteroptera: Nepidae).</title>
        <authorList>
            <person name="Liu X."/>
        </authorList>
    </citation>
    <scope>NUCLEOTIDE SEQUENCE [LARGE SCALE GENOMIC DNA]</scope>
    <source>
        <strain evidence="2">Cailab_2021Rc</strain>
        <tissue evidence="2">Muscle</tissue>
    </source>
</reference>
<dbReference type="Pfam" id="PF15999">
    <property type="entry name" value="DUF4774"/>
    <property type="match status" value="1"/>
</dbReference>
<dbReference type="Proteomes" id="UP001558652">
    <property type="component" value="Unassembled WGS sequence"/>
</dbReference>
<proteinExistence type="predicted"/>
<evidence type="ECO:0000313" key="2">
    <source>
        <dbReference type="EMBL" id="KAL1138693.1"/>
    </source>
</evidence>
<evidence type="ECO:0000313" key="3">
    <source>
        <dbReference type="Proteomes" id="UP001558652"/>
    </source>
</evidence>